<keyword evidence="1" id="KW-0812">Transmembrane</keyword>
<evidence type="ECO:0000256" key="1">
    <source>
        <dbReference type="SAM" id="Phobius"/>
    </source>
</evidence>
<feature type="transmembrane region" description="Helical" evidence="1">
    <location>
        <begin position="20"/>
        <end position="37"/>
    </location>
</feature>
<dbReference type="RefSeq" id="WP_157532651.1">
    <property type="nucleotide sequence ID" value="NZ_LSTV01000004.1"/>
</dbReference>
<feature type="transmembrane region" description="Helical" evidence="1">
    <location>
        <begin position="49"/>
        <end position="72"/>
    </location>
</feature>
<accession>A0A177K7X1</accession>
<evidence type="ECO:0000313" key="2">
    <source>
        <dbReference type="EMBL" id="OAH49499.1"/>
    </source>
</evidence>
<reference evidence="2 3" key="1">
    <citation type="submission" date="2016-02" db="EMBL/GenBank/DDBJ databases">
        <authorList>
            <person name="Wen L."/>
            <person name="He K."/>
            <person name="Yang H."/>
        </authorList>
    </citation>
    <scope>NUCLEOTIDE SEQUENCE [LARGE SCALE GENOMIC DNA]</scope>
    <source>
        <strain evidence="2 3">CD11_3</strain>
    </source>
</reference>
<keyword evidence="1" id="KW-1133">Transmembrane helix</keyword>
<comment type="caution">
    <text evidence="2">The sequence shown here is derived from an EMBL/GenBank/DDBJ whole genome shotgun (WGS) entry which is preliminary data.</text>
</comment>
<gene>
    <name evidence="2" type="ORF">AYL44_11640</name>
</gene>
<keyword evidence="1" id="KW-0472">Membrane</keyword>
<protein>
    <submittedName>
        <fullName evidence="2">Uncharacterized protein</fullName>
    </submittedName>
</protein>
<proteinExistence type="predicted"/>
<evidence type="ECO:0000313" key="3">
    <source>
        <dbReference type="Proteomes" id="UP000076998"/>
    </source>
</evidence>
<dbReference type="AlphaFoldDB" id="A0A177K7X1"/>
<dbReference type="EMBL" id="LSTV01000004">
    <property type="protein sequence ID" value="OAH49499.1"/>
    <property type="molecule type" value="Genomic_DNA"/>
</dbReference>
<dbReference type="Proteomes" id="UP000076998">
    <property type="component" value="Unassembled WGS sequence"/>
</dbReference>
<organism evidence="2 3">
    <name type="scientific">Microbacterium oleivorans</name>
    <dbReference type="NCBI Taxonomy" id="273677"/>
    <lineage>
        <taxon>Bacteria</taxon>
        <taxon>Bacillati</taxon>
        <taxon>Actinomycetota</taxon>
        <taxon>Actinomycetes</taxon>
        <taxon>Micrococcales</taxon>
        <taxon>Microbacteriaceae</taxon>
        <taxon>Microbacterium</taxon>
    </lineage>
</organism>
<sequence length="76" mass="8256">MTHNDGDSSPRRYRWKYGPLRLVMPWVCVVVGVGMAIKGLVAPENDGTTFVVLGVGFVILGVVAAIVARWMAKRGI</sequence>
<name>A0A177K7X1_9MICO</name>